<sequence>MKTIATLAAALLLSAGSAQAASYVLEPDGVWSAGDATPHKGWAVVVDGEKIVAVGPAATISRPAAAEVVKLPGATLIPGLIELHSHLLLHAYNETLWDDQVLKEAPAYRTLRAGRDATTTLMAGFTTLRELGTEGAGDADASLKKAINDGVIVGPRLFVTTRAIVATGTYGPRKGFRNDMDLPQGAQEASGEAEILTAVREQSAAGADWIKVYADYRTGPDGSTRPTFSQHELDILVEASHSSGRPVAAHASSEEGMRRATLAGVDTIEHGYGGTEATFKLMKAKGVAYVPTLTASESTSTYFGGYVAGKTPPTPAMQAAERAFRLARQVGVTIGSGSDVGVFPHGQNARELVWMVKLGMTPVEALTAATAVNAKVLGQGDRLGAVQAGYLADLVAVSGDPTTDIAATKAVTFVMKGGTIYRR</sequence>
<dbReference type="AlphaFoldDB" id="A0A941D1E6"/>
<dbReference type="GO" id="GO:0016810">
    <property type="term" value="F:hydrolase activity, acting on carbon-nitrogen (but not peptide) bonds"/>
    <property type="evidence" value="ECO:0007669"/>
    <property type="project" value="InterPro"/>
</dbReference>
<reference evidence="3" key="1">
    <citation type="submission" date="2021-04" db="EMBL/GenBank/DDBJ databases">
        <title>Draft genome assembly of strain Phenylobacterium sp. 20VBR1 using MiniION and Illumina platforms.</title>
        <authorList>
            <person name="Thomas F.A."/>
            <person name="Krishnan K.P."/>
            <person name="Sinha R.K."/>
        </authorList>
    </citation>
    <scope>NUCLEOTIDE SEQUENCE</scope>
    <source>
        <strain evidence="3">20VBR1</strain>
    </source>
</reference>
<dbReference type="SUPFAM" id="SSF51556">
    <property type="entry name" value="Metallo-dependent hydrolases"/>
    <property type="match status" value="1"/>
</dbReference>
<proteinExistence type="predicted"/>
<feature type="domain" description="Amidohydrolase-related" evidence="2">
    <location>
        <begin position="75"/>
        <end position="420"/>
    </location>
</feature>
<dbReference type="SUPFAM" id="SSF51338">
    <property type="entry name" value="Composite domain of metallo-dependent hydrolases"/>
    <property type="match status" value="1"/>
</dbReference>
<dbReference type="CDD" id="cd01299">
    <property type="entry name" value="Met_dep_hydrolase_A"/>
    <property type="match status" value="1"/>
</dbReference>
<gene>
    <name evidence="3" type="ORF">JKL49_03955</name>
</gene>
<dbReference type="Pfam" id="PF01979">
    <property type="entry name" value="Amidohydro_1"/>
    <property type="match status" value="1"/>
</dbReference>
<feature type="signal peptide" evidence="1">
    <location>
        <begin position="1"/>
        <end position="20"/>
    </location>
</feature>
<dbReference type="Gene3D" id="3.20.20.140">
    <property type="entry name" value="Metal-dependent hydrolases"/>
    <property type="match status" value="1"/>
</dbReference>
<feature type="chain" id="PRO_5037245141" evidence="1">
    <location>
        <begin position="21"/>
        <end position="423"/>
    </location>
</feature>
<dbReference type="InterPro" id="IPR051781">
    <property type="entry name" value="Metallo-dep_Hydrolase"/>
</dbReference>
<dbReference type="InterPro" id="IPR006680">
    <property type="entry name" value="Amidohydro-rel"/>
</dbReference>
<dbReference type="EMBL" id="JAGSGD010000001">
    <property type="protein sequence ID" value="MBR7618533.1"/>
    <property type="molecule type" value="Genomic_DNA"/>
</dbReference>
<evidence type="ECO:0000259" key="2">
    <source>
        <dbReference type="Pfam" id="PF01979"/>
    </source>
</evidence>
<dbReference type="InterPro" id="IPR032466">
    <property type="entry name" value="Metal_Hydrolase"/>
</dbReference>
<keyword evidence="4" id="KW-1185">Reference proteome</keyword>
<comment type="caution">
    <text evidence="3">The sequence shown here is derived from an EMBL/GenBank/DDBJ whole genome shotgun (WGS) entry which is preliminary data.</text>
</comment>
<organism evidence="3 4">
    <name type="scientific">Phenylobacterium glaciei</name>
    <dbReference type="NCBI Taxonomy" id="2803784"/>
    <lineage>
        <taxon>Bacteria</taxon>
        <taxon>Pseudomonadati</taxon>
        <taxon>Pseudomonadota</taxon>
        <taxon>Alphaproteobacteria</taxon>
        <taxon>Caulobacterales</taxon>
        <taxon>Caulobacteraceae</taxon>
        <taxon>Phenylobacterium</taxon>
    </lineage>
</organism>
<dbReference type="InterPro" id="IPR011059">
    <property type="entry name" value="Metal-dep_hydrolase_composite"/>
</dbReference>
<dbReference type="Gene3D" id="2.30.40.10">
    <property type="entry name" value="Urease, subunit C, domain 1"/>
    <property type="match status" value="1"/>
</dbReference>
<protein>
    <submittedName>
        <fullName evidence="3">Amidohydrolase family protein</fullName>
    </submittedName>
</protein>
<dbReference type="PANTHER" id="PTHR43135:SF3">
    <property type="entry name" value="ALPHA-D-RIBOSE 1-METHYLPHOSPHONATE 5-TRIPHOSPHATE DIPHOSPHATASE"/>
    <property type="match status" value="1"/>
</dbReference>
<dbReference type="InterPro" id="IPR057744">
    <property type="entry name" value="OTAase-like"/>
</dbReference>
<dbReference type="RefSeq" id="WP_215338411.1">
    <property type="nucleotide sequence ID" value="NZ_JAGSGD010000001.1"/>
</dbReference>
<accession>A0A941D1E6</accession>
<dbReference type="PANTHER" id="PTHR43135">
    <property type="entry name" value="ALPHA-D-RIBOSE 1-METHYLPHOSPHONATE 5-TRIPHOSPHATE DIPHOSPHATASE"/>
    <property type="match status" value="1"/>
</dbReference>
<evidence type="ECO:0000256" key="1">
    <source>
        <dbReference type="SAM" id="SignalP"/>
    </source>
</evidence>
<keyword evidence="1" id="KW-0732">Signal</keyword>
<dbReference type="Proteomes" id="UP000622580">
    <property type="component" value="Unassembled WGS sequence"/>
</dbReference>
<evidence type="ECO:0000313" key="3">
    <source>
        <dbReference type="EMBL" id="MBR7618533.1"/>
    </source>
</evidence>
<name>A0A941D1E6_9CAUL</name>
<evidence type="ECO:0000313" key="4">
    <source>
        <dbReference type="Proteomes" id="UP000622580"/>
    </source>
</evidence>